<evidence type="ECO:0000313" key="7">
    <source>
        <dbReference type="RefSeq" id="XP_013412518.1"/>
    </source>
</evidence>
<dbReference type="OrthoDB" id="2384350at2759"/>
<feature type="domain" description="PHD-type" evidence="5">
    <location>
        <begin position="57"/>
        <end position="194"/>
    </location>
</feature>
<dbReference type="Gene3D" id="3.30.40.10">
    <property type="entry name" value="Zinc/RING finger domain, C3HC4 (zinc finger)"/>
    <property type="match status" value="1"/>
</dbReference>
<evidence type="ECO:0000256" key="3">
    <source>
        <dbReference type="ARBA" id="ARBA00022833"/>
    </source>
</evidence>
<evidence type="ECO:0000256" key="4">
    <source>
        <dbReference type="SAM" id="MobiDB-lite"/>
    </source>
</evidence>
<dbReference type="GO" id="GO:0008270">
    <property type="term" value="F:zinc ion binding"/>
    <property type="evidence" value="ECO:0007669"/>
    <property type="project" value="UniProtKB-KW"/>
</dbReference>
<dbReference type="GO" id="GO:0005634">
    <property type="term" value="C:nucleus"/>
    <property type="evidence" value="ECO:0007669"/>
    <property type="project" value="TreeGrafter"/>
</dbReference>
<keyword evidence="2" id="KW-0863">Zinc-finger</keyword>
<dbReference type="KEGG" id="lak:106175190"/>
<feature type="region of interest" description="Disordered" evidence="4">
    <location>
        <begin position="732"/>
        <end position="761"/>
    </location>
</feature>
<accession>A0A1S3JQ66</accession>
<dbReference type="GeneID" id="106175190"/>
<dbReference type="InterPro" id="IPR034732">
    <property type="entry name" value="EPHD"/>
</dbReference>
<name>A0A1S3JQ66_LINAN</name>
<dbReference type="PANTHER" id="PTHR12420:SF42">
    <property type="entry name" value="G2_M PHASE-SPECIFIC E3 UBIQUITIN-PROTEIN LIGASE"/>
    <property type="match status" value="1"/>
</dbReference>
<organism evidence="6 7">
    <name type="scientific">Lingula anatina</name>
    <name type="common">Brachiopod</name>
    <name type="synonym">Lingula unguis</name>
    <dbReference type="NCBI Taxonomy" id="7574"/>
    <lineage>
        <taxon>Eukaryota</taxon>
        <taxon>Metazoa</taxon>
        <taxon>Spiralia</taxon>
        <taxon>Lophotrochozoa</taxon>
        <taxon>Brachiopoda</taxon>
        <taxon>Linguliformea</taxon>
        <taxon>Lingulata</taxon>
        <taxon>Lingulida</taxon>
        <taxon>Linguloidea</taxon>
        <taxon>Lingulidae</taxon>
        <taxon>Lingula</taxon>
    </lineage>
</organism>
<dbReference type="RefSeq" id="XP_013412518.1">
    <property type="nucleotide sequence ID" value="XM_013557064.2"/>
</dbReference>
<feature type="region of interest" description="Disordered" evidence="4">
    <location>
        <begin position="201"/>
        <end position="237"/>
    </location>
</feature>
<keyword evidence="6" id="KW-1185">Reference proteome</keyword>
<evidence type="ECO:0000313" key="6">
    <source>
        <dbReference type="Proteomes" id="UP000085678"/>
    </source>
</evidence>
<dbReference type="InParanoid" id="A0A1S3JQ66"/>
<feature type="compositionally biased region" description="Acidic residues" evidence="4">
    <location>
        <begin position="209"/>
        <end position="220"/>
    </location>
</feature>
<reference evidence="7" key="1">
    <citation type="submission" date="2025-08" db="UniProtKB">
        <authorList>
            <consortium name="RefSeq"/>
        </authorList>
    </citation>
    <scope>IDENTIFICATION</scope>
    <source>
        <tissue evidence="7">Gonads</tissue>
    </source>
</reference>
<gene>
    <name evidence="7" type="primary">LOC106175190</name>
</gene>
<feature type="compositionally biased region" description="Basic and acidic residues" evidence="4">
    <location>
        <begin position="732"/>
        <end position="741"/>
    </location>
</feature>
<sequence length="761" mass="86294">MHTIFYKSVLRGTSVTDRAGQLSPRESKVCECVQDSFMATTFGGLFTMSEPQSNKKLSVCGFCKRGVEVSAVCGELCTSNVCSAHKKCMQYSANLSQYKEEFAFGGFNIDEVLTEIRRGRSLKCRICLKTKGLKKKKKPELNGATAGCAINSCKMTYHFYCAAQDPIVITRRFVEKNSSGKEIVKYRVFCNQAHLDSYNNNKGQNSCSDIEDGDSEDIEDGDSKDIEDGDSEDIEDGDYKDFICKNHKNINEEKEDEKQQSVMFGDLSSNSSSFDEDEVSANNIQSQGSSARKLVIPVTRVKLENVLSEAKESFCQSFQQTEMYIDRKEMPISSQWENKNTVVQENPSLSSQAVEIPDATLYIVECDITSPEARRIIKSLELYNTAEAPSIVWNSSFGHHAFKAKEVLHYLLEVSSVLKNMFEASTEEKLLFHEDLESLLLHLKNEKVHFFRKLVQHNSSLPEATQQRVTEGYRGAVRDNVRATQRNLGYEDMAKYVIMRPKRKSSGHTDFRVHVLQLKLNDFTDPDRVIRLGLTEHVQPHMHVMADLQSLFRSRQENISEERQQIYDLSECSCIKQWLLAETDSKFQVICYPQEVVLQDGEKVCVISMLKSKLRALSNVNSFQNILFLLGPVDKEVINYAVYCRKVLRMVLQKCTPSTTTSNTTPATTSIYCVIDISGPGCHHLRDEILPVLREDARQFSFLTWSNPEQAPVSCLIVKVVRKTEAIDSHVLNTDKPEQTARKRLHLGGSSEKPTKKKHKM</sequence>
<dbReference type="PANTHER" id="PTHR12420">
    <property type="entry name" value="PHD FINGER PROTEIN"/>
    <property type="match status" value="1"/>
</dbReference>
<dbReference type="Pfam" id="PF13771">
    <property type="entry name" value="zf-HC5HC2H"/>
    <property type="match status" value="1"/>
</dbReference>
<evidence type="ECO:0000259" key="5">
    <source>
        <dbReference type="PROSITE" id="PS51805"/>
    </source>
</evidence>
<dbReference type="AlphaFoldDB" id="A0A1S3JQ66"/>
<dbReference type="PROSITE" id="PS51805">
    <property type="entry name" value="EPHD"/>
    <property type="match status" value="1"/>
</dbReference>
<dbReference type="Proteomes" id="UP000085678">
    <property type="component" value="Unplaced"/>
</dbReference>
<dbReference type="InterPro" id="IPR051188">
    <property type="entry name" value="PHD-type_Zinc_Finger"/>
</dbReference>
<dbReference type="InterPro" id="IPR013083">
    <property type="entry name" value="Znf_RING/FYVE/PHD"/>
</dbReference>
<dbReference type="STRING" id="7574.A0A1S3JQ66"/>
<evidence type="ECO:0000256" key="2">
    <source>
        <dbReference type="ARBA" id="ARBA00022771"/>
    </source>
</evidence>
<feature type="region of interest" description="Disordered" evidence="4">
    <location>
        <begin position="251"/>
        <end position="277"/>
    </location>
</feature>
<keyword evidence="3" id="KW-0862">Zinc</keyword>
<protein>
    <submittedName>
        <fullName evidence="7">Uncharacterized protein LOC106175190 isoform X1</fullName>
    </submittedName>
</protein>
<keyword evidence="1" id="KW-0479">Metal-binding</keyword>
<proteinExistence type="predicted"/>
<evidence type="ECO:0000256" key="1">
    <source>
        <dbReference type="ARBA" id="ARBA00022723"/>
    </source>
</evidence>
<feature type="compositionally biased region" description="Acidic residues" evidence="4">
    <location>
        <begin position="227"/>
        <end position="236"/>
    </location>
</feature>